<dbReference type="RefSeq" id="WP_289402249.1">
    <property type="nucleotide sequence ID" value="NZ_JAQIBC010000007.1"/>
</dbReference>
<accession>A0ABT7QTH1</accession>
<evidence type="ECO:0000256" key="8">
    <source>
        <dbReference type="SAM" id="SignalP"/>
    </source>
</evidence>
<gene>
    <name evidence="9" type="ORF">PF327_09105</name>
</gene>
<sequence>MNVKTTRTLGKLIALSLITSTMIHATNGDNLIAMGAKARGMGGAGIAMSHGAESALSNGALITSVEGTEIGFGGTLFMPDIKTEIAGMGPKYTSDADTNVIPEVSIAHKIDENWYIGVGMWGTAGMGTDYSEVPGNFQMVTNLQLMQFGVPIAYKTGGLSLAVTPILQYGNLDINYDSTGMQNGGPNGAGLAQDFGFGYNLGLAYDFTANGIDGLTFGAMYRSAIEMDYNPQISTAMAGFGRSNFSDKLEQPEEYGLGLAYTMGQHTFAFDYKKIKWSDAQGYGDYGWDDSDVYAIGYQYTENEWTVRLGYNHAESAVVETADPLFNMLNLLGFPATQEDHYTVGASYEFTRAFSLDLAYVYAPTNTETFSIAPLGSTITTDHAEDSVSFQLAYTF</sequence>
<dbReference type="Gene3D" id="2.40.160.60">
    <property type="entry name" value="Outer membrane protein transport protein (OMPP1/FadL/TodX)"/>
    <property type="match status" value="1"/>
</dbReference>
<feature type="chain" id="PRO_5045172656" evidence="8">
    <location>
        <begin position="26"/>
        <end position="396"/>
    </location>
</feature>
<keyword evidence="10" id="KW-1185">Reference proteome</keyword>
<name>A0ABT7QTH1_9BACT</name>
<evidence type="ECO:0000313" key="9">
    <source>
        <dbReference type="EMBL" id="MDM5264351.1"/>
    </source>
</evidence>
<evidence type="ECO:0000313" key="10">
    <source>
        <dbReference type="Proteomes" id="UP001169066"/>
    </source>
</evidence>
<dbReference type="PANTHER" id="PTHR35093:SF8">
    <property type="entry name" value="OUTER MEMBRANE PROTEIN NMB0088-RELATED"/>
    <property type="match status" value="1"/>
</dbReference>
<keyword evidence="3" id="KW-1134">Transmembrane beta strand</keyword>
<feature type="signal peptide" evidence="8">
    <location>
        <begin position="1"/>
        <end position="25"/>
    </location>
</feature>
<comment type="subcellular location">
    <subcellularLocation>
        <location evidence="1">Cell outer membrane</location>
        <topology evidence="1">Multi-pass membrane protein</topology>
    </subcellularLocation>
</comment>
<protein>
    <submittedName>
        <fullName evidence="9">Porin</fullName>
    </submittedName>
</protein>
<organism evidence="9 10">
    <name type="scientific">Sulfurovum xiamenensis</name>
    <dbReference type="NCBI Taxonomy" id="3019066"/>
    <lineage>
        <taxon>Bacteria</taxon>
        <taxon>Pseudomonadati</taxon>
        <taxon>Campylobacterota</taxon>
        <taxon>Epsilonproteobacteria</taxon>
        <taxon>Campylobacterales</taxon>
        <taxon>Sulfurovaceae</taxon>
        <taxon>Sulfurovum</taxon>
    </lineage>
</organism>
<dbReference type="EMBL" id="JAQIBC010000007">
    <property type="protein sequence ID" value="MDM5264351.1"/>
    <property type="molecule type" value="Genomic_DNA"/>
</dbReference>
<reference evidence="9" key="1">
    <citation type="submission" date="2023-01" db="EMBL/GenBank/DDBJ databases">
        <title>Sulfurovum sp. XTW-4 genome assembly.</title>
        <authorList>
            <person name="Wang J."/>
        </authorList>
    </citation>
    <scope>NUCLEOTIDE SEQUENCE</scope>
    <source>
        <strain evidence="9">XTW-4</strain>
    </source>
</reference>
<keyword evidence="7" id="KW-0998">Cell outer membrane</keyword>
<evidence type="ECO:0000256" key="5">
    <source>
        <dbReference type="ARBA" id="ARBA00022729"/>
    </source>
</evidence>
<evidence type="ECO:0000256" key="7">
    <source>
        <dbReference type="ARBA" id="ARBA00023237"/>
    </source>
</evidence>
<evidence type="ECO:0000256" key="4">
    <source>
        <dbReference type="ARBA" id="ARBA00022692"/>
    </source>
</evidence>
<proteinExistence type="inferred from homology"/>
<keyword evidence="6" id="KW-0472">Membrane</keyword>
<dbReference type="Proteomes" id="UP001169066">
    <property type="component" value="Unassembled WGS sequence"/>
</dbReference>
<dbReference type="InterPro" id="IPR005017">
    <property type="entry name" value="OMPP1/FadL/TodX"/>
</dbReference>
<keyword evidence="5 8" id="KW-0732">Signal</keyword>
<evidence type="ECO:0000256" key="2">
    <source>
        <dbReference type="ARBA" id="ARBA00008163"/>
    </source>
</evidence>
<comment type="caution">
    <text evidence="9">The sequence shown here is derived from an EMBL/GenBank/DDBJ whole genome shotgun (WGS) entry which is preliminary data.</text>
</comment>
<dbReference type="Pfam" id="PF03349">
    <property type="entry name" value="Toluene_X"/>
    <property type="match status" value="1"/>
</dbReference>
<evidence type="ECO:0000256" key="6">
    <source>
        <dbReference type="ARBA" id="ARBA00023136"/>
    </source>
</evidence>
<keyword evidence="4" id="KW-0812">Transmembrane</keyword>
<dbReference type="PANTHER" id="PTHR35093">
    <property type="entry name" value="OUTER MEMBRANE PROTEIN NMB0088-RELATED"/>
    <property type="match status" value="1"/>
</dbReference>
<evidence type="ECO:0000256" key="3">
    <source>
        <dbReference type="ARBA" id="ARBA00022452"/>
    </source>
</evidence>
<evidence type="ECO:0000256" key="1">
    <source>
        <dbReference type="ARBA" id="ARBA00004571"/>
    </source>
</evidence>
<dbReference type="SUPFAM" id="SSF56935">
    <property type="entry name" value="Porins"/>
    <property type="match status" value="1"/>
</dbReference>
<comment type="similarity">
    <text evidence="2">Belongs to the OmpP1/FadL family.</text>
</comment>